<evidence type="ECO:0000313" key="2">
    <source>
        <dbReference type="EMBL" id="AXG81683.1"/>
    </source>
</evidence>
<keyword evidence="3" id="KW-1185">Reference proteome</keyword>
<gene>
    <name evidence="2" type="ORF">DVK44_32650</name>
</gene>
<accession>A0A345HYA9</accession>
<evidence type="ECO:0000313" key="3">
    <source>
        <dbReference type="Proteomes" id="UP000253868"/>
    </source>
</evidence>
<sequence>MSGNAGRFVDSPGFMGLSILFWGWTAASSATPTWSRVVALLALAAWVTLLARHLLRRDRARASSAPPDEPGAP</sequence>
<dbReference type="KEGG" id="spad:DVK44_32650"/>
<proteinExistence type="predicted"/>
<dbReference type="Proteomes" id="UP000253868">
    <property type="component" value="Chromosome"/>
</dbReference>
<dbReference type="AlphaFoldDB" id="A0A345HYA9"/>
<keyword evidence="1" id="KW-1133">Transmembrane helix</keyword>
<dbReference type="EMBL" id="CP031194">
    <property type="protein sequence ID" value="AXG81683.1"/>
    <property type="molecule type" value="Genomic_DNA"/>
</dbReference>
<feature type="transmembrane region" description="Helical" evidence="1">
    <location>
        <begin position="37"/>
        <end position="55"/>
    </location>
</feature>
<evidence type="ECO:0000256" key="1">
    <source>
        <dbReference type="SAM" id="Phobius"/>
    </source>
</evidence>
<protein>
    <submittedName>
        <fullName evidence="2">Uncharacterized protein</fullName>
    </submittedName>
</protein>
<name>A0A345HYA9_9ACTN</name>
<reference evidence="3" key="1">
    <citation type="submission" date="2018-07" db="EMBL/GenBank/DDBJ databases">
        <authorList>
            <person name="Zhao J."/>
        </authorList>
    </citation>
    <scope>NUCLEOTIDE SEQUENCE [LARGE SCALE GENOMIC DNA]</scope>
    <source>
        <strain evidence="3">GSSD-12</strain>
    </source>
</reference>
<keyword evidence="1" id="KW-0812">Transmembrane</keyword>
<keyword evidence="1" id="KW-0472">Membrane</keyword>
<organism evidence="2 3">
    <name type="scientific">Streptomyces paludis</name>
    <dbReference type="NCBI Taxonomy" id="2282738"/>
    <lineage>
        <taxon>Bacteria</taxon>
        <taxon>Bacillati</taxon>
        <taxon>Actinomycetota</taxon>
        <taxon>Actinomycetes</taxon>
        <taxon>Kitasatosporales</taxon>
        <taxon>Streptomycetaceae</taxon>
        <taxon>Streptomyces</taxon>
    </lineage>
</organism>